<reference evidence="1 2" key="1">
    <citation type="submission" date="2012-10" db="EMBL/GenBank/DDBJ databases">
        <authorList>
            <person name="Harkins D.M."/>
            <person name="Durkin A.S."/>
            <person name="Brinkac L.M."/>
            <person name="Haft D.H."/>
            <person name="Selengut J.D."/>
            <person name="Sanka R."/>
            <person name="DePew J."/>
            <person name="Purushe J."/>
            <person name="Chanthongthip A."/>
            <person name="Lattana O."/>
            <person name="Phetsouvanh R."/>
            <person name="Newton P.N."/>
            <person name="Vinetz J.M."/>
            <person name="Sutton G.G."/>
            <person name="Nierman W.C."/>
            <person name="Fouts D.E."/>
        </authorList>
    </citation>
    <scope>NUCLEOTIDE SEQUENCE [LARGE SCALE GENOMIC DNA]</scope>
    <source>
        <strain evidence="1 2">UI 12758</strain>
    </source>
</reference>
<dbReference type="Proteomes" id="UP000001340">
    <property type="component" value="Unassembled WGS sequence"/>
</dbReference>
<name>A0A0E2D9X5_LEPIR</name>
<evidence type="ECO:0000313" key="1">
    <source>
        <dbReference type="EMBL" id="EKR56257.1"/>
    </source>
</evidence>
<dbReference type="AlphaFoldDB" id="A0A0E2D9X5"/>
<evidence type="ECO:0000313" key="2">
    <source>
        <dbReference type="Proteomes" id="UP000001340"/>
    </source>
</evidence>
<gene>
    <name evidence="1" type="ORF">LEP1GSC105_3430</name>
</gene>
<comment type="caution">
    <text evidence="1">The sequence shown here is derived from an EMBL/GenBank/DDBJ whole genome shotgun (WGS) entry which is preliminary data.</text>
</comment>
<accession>A0A0E2D9X5</accession>
<organism evidence="1 2">
    <name type="scientific">Leptospira interrogans str. UI 12758</name>
    <dbReference type="NCBI Taxonomy" id="1049938"/>
    <lineage>
        <taxon>Bacteria</taxon>
        <taxon>Pseudomonadati</taxon>
        <taxon>Spirochaetota</taxon>
        <taxon>Spirochaetia</taxon>
        <taxon>Leptospirales</taxon>
        <taxon>Leptospiraceae</taxon>
        <taxon>Leptospira</taxon>
    </lineage>
</organism>
<sequence length="39" mass="4646">MEIGFFISRNHFEIEFIEQLDLNLGKKLREFFLNNANSA</sequence>
<dbReference type="EMBL" id="AHNR02000016">
    <property type="protein sequence ID" value="EKR56257.1"/>
    <property type="molecule type" value="Genomic_DNA"/>
</dbReference>
<protein>
    <submittedName>
        <fullName evidence="1">Uncharacterized protein</fullName>
    </submittedName>
</protein>
<proteinExistence type="predicted"/>